<dbReference type="InterPro" id="IPR013218">
    <property type="entry name" value="Dsn1/Mis13"/>
</dbReference>
<feature type="compositionally biased region" description="Low complexity" evidence="1">
    <location>
        <begin position="730"/>
        <end position="739"/>
    </location>
</feature>
<feature type="region of interest" description="Disordered" evidence="1">
    <location>
        <begin position="1"/>
        <end position="63"/>
    </location>
</feature>
<feature type="region of interest" description="Disordered" evidence="1">
    <location>
        <begin position="710"/>
        <end position="748"/>
    </location>
</feature>
<feature type="compositionally biased region" description="Polar residues" evidence="1">
    <location>
        <begin position="174"/>
        <end position="196"/>
    </location>
</feature>
<feature type="compositionally biased region" description="Basic residues" evidence="1">
    <location>
        <begin position="312"/>
        <end position="324"/>
    </location>
</feature>
<reference evidence="2" key="1">
    <citation type="submission" date="2014-08" db="EMBL/GenBank/DDBJ databases">
        <authorList>
            <person name="Sharma Rahul"/>
            <person name="Thines Marco"/>
        </authorList>
    </citation>
    <scope>NUCLEOTIDE SEQUENCE</scope>
</reference>
<feature type="region of interest" description="Disordered" evidence="1">
    <location>
        <begin position="432"/>
        <end position="455"/>
    </location>
</feature>
<feature type="region of interest" description="Disordered" evidence="1">
    <location>
        <begin position="392"/>
        <end position="412"/>
    </location>
</feature>
<accession>A0A0F7SHW1</accession>
<protein>
    <submittedName>
        <fullName evidence="2">Kinetochore-associated protein Dsn1/Mis13</fullName>
    </submittedName>
</protein>
<feature type="compositionally biased region" description="Basic residues" evidence="1">
    <location>
        <begin position="208"/>
        <end position="218"/>
    </location>
</feature>
<feature type="compositionally biased region" description="Polar residues" evidence="1">
    <location>
        <begin position="289"/>
        <end position="299"/>
    </location>
</feature>
<sequence length="748" mass="78907">MMAARRPTSYRPSNGSDSSVENSPGSHPLPSLAPPIASSSSASSRPIAGASQASASSVGLGLPGLDATEEEVFGIAARNKRRIASQELPIEALHSQSHDISFMNHVESIPPILKPKKASKLNPIPIAQDPMPPPVSSSSNAFPPPLSPRQFSRTMASPPRFDRLDIKRRRVVSDDSSINPGSRQGTGDEIASNTSDVLVDQVADERTKRSKVVGKAKLPKGLSFLNIKPPPVPSSSKPKPSTSTNTSSASKSTRQNLHATNSSKSANYSLPSLPPQRSNSNETYEDVTGDTTVPLQISDTPMIKRNQEMRRNVSRKSSFGKRGQRASASFGKGEPTAPHHSIPTSAFHKHIDGEFPEAIRMRHLLVFLGHRESAAMGLTADSLTTASALGTTLKGKGKGKGKEDGRNPQGDEIAGQVVDALLKALMGAKLDTNPQGSSSQPMNLLSKPTRPHPGNVLNRKAEQEGEAFIKKGKTEEALWSAAVKLANALQTKTCEALATKSTSSAVDLSSLDTSNAEIAEYVREVLEREVEIDGPEDLEYQVDFMNQITQTAAHLSTETTRLTDQIFTSLTQTLRSRTTPAIPPSLSLPQTVLPGPSTTVTSTSLSSSLTNQPLTSTSISPVASTSPRSFLRVLASKDKPSITEETARLVDTLNKLPPPPTTGPVSLNPALSLATSSTVSNATSGPNLGLTSAVGAGVGASIEGLSEAIVQESVQGKGRKSGVPPPPTPRRGTGTATTPFKSGRTPGR</sequence>
<evidence type="ECO:0000313" key="2">
    <source>
        <dbReference type="EMBL" id="CDZ96607.1"/>
    </source>
</evidence>
<dbReference type="GO" id="GO:0007059">
    <property type="term" value="P:chromosome segregation"/>
    <property type="evidence" value="ECO:0007669"/>
    <property type="project" value="InterPro"/>
</dbReference>
<dbReference type="PANTHER" id="PTHR14778">
    <property type="entry name" value="KINETOCHORE-ASSOCIATED PROTEIN DSN1 HOMOLOG"/>
    <property type="match status" value="1"/>
</dbReference>
<feature type="compositionally biased region" description="Low complexity" evidence="1">
    <location>
        <begin position="592"/>
        <end position="618"/>
    </location>
</feature>
<proteinExistence type="predicted"/>
<dbReference type="AlphaFoldDB" id="A0A0F7SHW1"/>
<feature type="compositionally biased region" description="Polar residues" evidence="1">
    <location>
        <begin position="10"/>
        <end position="25"/>
    </location>
</feature>
<feature type="compositionally biased region" description="Polar residues" evidence="1">
    <location>
        <begin position="432"/>
        <end position="443"/>
    </location>
</feature>
<dbReference type="PANTHER" id="PTHR14778:SF2">
    <property type="entry name" value="KINETOCHORE-ASSOCIATED PROTEIN DSN1 HOMOLOG"/>
    <property type="match status" value="1"/>
</dbReference>
<feature type="region of interest" description="Disordered" evidence="1">
    <location>
        <begin position="592"/>
        <end position="622"/>
    </location>
</feature>
<organism evidence="2">
    <name type="scientific">Phaffia rhodozyma</name>
    <name type="common">Yeast</name>
    <name type="synonym">Xanthophyllomyces dendrorhous</name>
    <dbReference type="NCBI Taxonomy" id="264483"/>
    <lineage>
        <taxon>Eukaryota</taxon>
        <taxon>Fungi</taxon>
        <taxon>Dikarya</taxon>
        <taxon>Basidiomycota</taxon>
        <taxon>Agaricomycotina</taxon>
        <taxon>Tremellomycetes</taxon>
        <taxon>Cystofilobasidiales</taxon>
        <taxon>Mrakiaceae</taxon>
        <taxon>Phaffia</taxon>
    </lineage>
</organism>
<dbReference type="EMBL" id="LN483144">
    <property type="protein sequence ID" value="CDZ96607.1"/>
    <property type="molecule type" value="Genomic_DNA"/>
</dbReference>
<evidence type="ECO:0000256" key="1">
    <source>
        <dbReference type="SAM" id="MobiDB-lite"/>
    </source>
</evidence>
<dbReference type="GO" id="GO:0051301">
    <property type="term" value="P:cell division"/>
    <property type="evidence" value="ECO:0007669"/>
    <property type="project" value="InterPro"/>
</dbReference>
<dbReference type="GO" id="GO:0000444">
    <property type="term" value="C:MIS12/MIND type complex"/>
    <property type="evidence" value="ECO:0007669"/>
    <property type="project" value="InterPro"/>
</dbReference>
<dbReference type="Pfam" id="PF08202">
    <property type="entry name" value="MIS13"/>
    <property type="match status" value="1"/>
</dbReference>
<feature type="compositionally biased region" description="Low complexity" evidence="1">
    <location>
        <begin position="26"/>
        <end position="57"/>
    </location>
</feature>
<feature type="region of interest" description="Disordered" evidence="1">
    <location>
        <begin position="122"/>
        <end position="344"/>
    </location>
</feature>
<feature type="compositionally biased region" description="Low complexity" evidence="1">
    <location>
        <begin position="234"/>
        <end position="253"/>
    </location>
</feature>
<feature type="compositionally biased region" description="Polar residues" evidence="1">
    <location>
        <begin position="254"/>
        <end position="282"/>
    </location>
</feature>
<name>A0A0F7SHW1_PHARH</name>